<protein>
    <submittedName>
        <fullName evidence="2">Uncharacterized protein</fullName>
    </submittedName>
</protein>
<dbReference type="PANTHER" id="PTHR13932">
    <property type="entry name" value="COPROPORPHYRINIGEN III OXIDASE"/>
    <property type="match status" value="1"/>
</dbReference>
<proteinExistence type="predicted"/>
<dbReference type="Proteomes" id="UP000291995">
    <property type="component" value="Chromosome"/>
</dbReference>
<reference evidence="4" key="1">
    <citation type="submission" date="2019-03" db="EMBL/GenBank/DDBJ databases">
        <title>Whole genome sequencing of Borrelia miyamotoi strains isolated at the Russian territory.</title>
        <authorList>
            <person name="Kuleshov K.V."/>
            <person name="Platonov A.E."/>
            <person name="Goptar I.A."/>
            <person name="Shipulin G.A."/>
            <person name="Markelov M.L."/>
            <person name="Koetsveld J."/>
            <person name="Kolyasnikova N.M."/>
            <person name="Sarksyan D.S."/>
            <person name="Toporkova M.G."/>
            <person name="Hovius J.W."/>
        </authorList>
    </citation>
    <scope>NUCLEOTIDE SEQUENCE [LARGE SCALE GENOMIC DNA]</scope>
    <source>
        <strain evidence="1 3">Yekat-1</strain>
        <strain evidence="4">Yekat-76</strain>
    </source>
</reference>
<dbReference type="PANTHER" id="PTHR13932:SF5">
    <property type="entry name" value="RADICAL S-ADENOSYL METHIONINE DOMAIN-CONTAINING PROTEIN 1, MITOCHONDRIAL"/>
    <property type="match status" value="1"/>
</dbReference>
<dbReference type="GO" id="GO:0006779">
    <property type="term" value="P:porphyrin-containing compound biosynthetic process"/>
    <property type="evidence" value="ECO:0007669"/>
    <property type="project" value="TreeGrafter"/>
</dbReference>
<dbReference type="EMBL" id="CP036557">
    <property type="protein sequence ID" value="WEG86007.1"/>
    <property type="molecule type" value="Genomic_DNA"/>
</dbReference>
<dbReference type="SUPFAM" id="SSF102114">
    <property type="entry name" value="Radical SAM enzymes"/>
    <property type="match status" value="1"/>
</dbReference>
<organism evidence="2 4">
    <name type="scientific">Borrelia miyamotoi</name>
    <dbReference type="NCBI Taxonomy" id="47466"/>
    <lineage>
        <taxon>Bacteria</taxon>
        <taxon>Pseudomonadati</taxon>
        <taxon>Spirochaetota</taxon>
        <taxon>Spirochaetia</taxon>
        <taxon>Spirochaetales</taxon>
        <taxon>Borreliaceae</taxon>
        <taxon>Borrelia</taxon>
    </lineage>
</organism>
<dbReference type="GO" id="GO:0051539">
    <property type="term" value="F:4 iron, 4 sulfur cluster binding"/>
    <property type="evidence" value="ECO:0007669"/>
    <property type="project" value="TreeGrafter"/>
</dbReference>
<dbReference type="GO" id="GO:0005737">
    <property type="term" value="C:cytoplasm"/>
    <property type="evidence" value="ECO:0007669"/>
    <property type="project" value="TreeGrafter"/>
</dbReference>
<evidence type="ECO:0000313" key="2">
    <source>
        <dbReference type="EMBL" id="WEG86007.1"/>
    </source>
</evidence>
<dbReference type="Proteomes" id="UP000230633">
    <property type="component" value="Chromosome"/>
</dbReference>
<dbReference type="AlphaFoldDB" id="A0AAQ3CME0"/>
<dbReference type="EMBL" id="CP024333">
    <property type="protein sequence ID" value="WDE71616.1"/>
    <property type="molecule type" value="Genomic_DNA"/>
</dbReference>
<keyword evidence="3" id="KW-1185">Reference proteome</keyword>
<gene>
    <name evidence="1" type="ORF">CNO13_06430</name>
    <name evidence="2" type="ORF">EZU67_06925</name>
</gene>
<reference evidence="2" key="2">
    <citation type="submission" date="2022-12" db="EMBL/GenBank/DDBJ databases">
        <title>Whole genome sequencing of Borrelia miyamotoi strains isolated at the Russian territory.</title>
        <authorList>
            <person name="Kuleshov K.V."/>
            <person name="Platonov A.E."/>
            <person name="Goptar I.A."/>
            <person name="Shipulin G.A."/>
            <person name="Markelov M.L."/>
            <person name="Koetsveld J."/>
            <person name="Kolyasnikova N.M."/>
            <person name="Sarksyan D.S."/>
            <person name="Toporkova M.G."/>
            <person name="Hovius J.W."/>
        </authorList>
    </citation>
    <scope>NUCLEOTIDE SEQUENCE</scope>
    <source>
        <strain evidence="2">Yekat-76</strain>
    </source>
</reference>
<evidence type="ECO:0000313" key="4">
    <source>
        <dbReference type="Proteomes" id="UP000291995"/>
    </source>
</evidence>
<evidence type="ECO:0000313" key="1">
    <source>
        <dbReference type="EMBL" id="WDE71616.1"/>
    </source>
</evidence>
<dbReference type="InterPro" id="IPR058240">
    <property type="entry name" value="rSAM_sf"/>
</dbReference>
<dbReference type="RefSeq" id="WP_025443552.1">
    <property type="nucleotide sequence ID" value="NZ_AP024371.1"/>
</dbReference>
<name>A0AAQ3CME0_9SPIR</name>
<dbReference type="GeneID" id="75118360"/>
<sequence length="100" mass="12142">MNIDLNIGIPYQEKVHLKSDLERLVACYPEYICILEFLVDEENYIEFFKDVSFIYDEAKSEDFWFYALDFLESNGYMNYEISNFTLKGYESKHNLRYWEA</sequence>
<accession>A0AAQ3CME0</accession>
<evidence type="ECO:0000313" key="3">
    <source>
        <dbReference type="Proteomes" id="UP000230633"/>
    </source>
</evidence>
<dbReference type="InterPro" id="IPR034505">
    <property type="entry name" value="Coproporphyrinogen-III_oxidase"/>
</dbReference>